<feature type="non-terminal residue" evidence="2">
    <location>
        <position position="178"/>
    </location>
</feature>
<sequence>MFAKKKKIDSTTSAESVYNSNEMFKKFSTSVFAAHFRSTKAKCGLAASMLDSDVKSKIPELGGPRKDTHKPTTPLKEEKEENENDVEPWFPITFYNAPFSTRVYIEHASKNDYVCVAVPMFSGSRNINFSLLEDGMKNIMEKAKAYIKNEWRGGSVPLEPPMSSQNLNSRTMITNSTA</sequence>
<evidence type="ECO:0000313" key="3">
    <source>
        <dbReference type="Proteomes" id="UP001151699"/>
    </source>
</evidence>
<feature type="compositionally biased region" description="Polar residues" evidence="1">
    <location>
        <begin position="162"/>
        <end position="178"/>
    </location>
</feature>
<dbReference type="AlphaFoldDB" id="A0A9Q0N7L0"/>
<feature type="region of interest" description="Disordered" evidence="1">
    <location>
        <begin position="57"/>
        <end position="83"/>
    </location>
</feature>
<gene>
    <name evidence="2" type="ORF">Bhyg_00485</name>
</gene>
<dbReference type="Proteomes" id="UP001151699">
    <property type="component" value="Chromosome A"/>
</dbReference>
<feature type="compositionally biased region" description="Basic and acidic residues" evidence="1">
    <location>
        <begin position="57"/>
        <end position="79"/>
    </location>
</feature>
<protein>
    <submittedName>
        <fullName evidence="2">Uncharacterized protein</fullName>
    </submittedName>
</protein>
<comment type="caution">
    <text evidence="2">The sequence shown here is derived from an EMBL/GenBank/DDBJ whole genome shotgun (WGS) entry which is preliminary data.</text>
</comment>
<dbReference type="EMBL" id="WJQU01000001">
    <property type="protein sequence ID" value="KAJ6645281.1"/>
    <property type="molecule type" value="Genomic_DNA"/>
</dbReference>
<feature type="region of interest" description="Disordered" evidence="1">
    <location>
        <begin position="157"/>
        <end position="178"/>
    </location>
</feature>
<organism evidence="2 3">
    <name type="scientific">Pseudolycoriella hygida</name>
    <dbReference type="NCBI Taxonomy" id="35572"/>
    <lineage>
        <taxon>Eukaryota</taxon>
        <taxon>Metazoa</taxon>
        <taxon>Ecdysozoa</taxon>
        <taxon>Arthropoda</taxon>
        <taxon>Hexapoda</taxon>
        <taxon>Insecta</taxon>
        <taxon>Pterygota</taxon>
        <taxon>Neoptera</taxon>
        <taxon>Endopterygota</taxon>
        <taxon>Diptera</taxon>
        <taxon>Nematocera</taxon>
        <taxon>Sciaroidea</taxon>
        <taxon>Sciaridae</taxon>
        <taxon>Pseudolycoriella</taxon>
    </lineage>
</organism>
<name>A0A9Q0N7L0_9DIPT</name>
<keyword evidence="3" id="KW-1185">Reference proteome</keyword>
<evidence type="ECO:0000256" key="1">
    <source>
        <dbReference type="SAM" id="MobiDB-lite"/>
    </source>
</evidence>
<reference evidence="2" key="1">
    <citation type="submission" date="2022-07" db="EMBL/GenBank/DDBJ databases">
        <authorList>
            <person name="Trinca V."/>
            <person name="Uliana J.V.C."/>
            <person name="Torres T.T."/>
            <person name="Ward R.J."/>
            <person name="Monesi N."/>
        </authorList>
    </citation>
    <scope>NUCLEOTIDE SEQUENCE</scope>
    <source>
        <strain evidence="2">HSMRA1968</strain>
        <tissue evidence="2">Whole embryos</tissue>
    </source>
</reference>
<proteinExistence type="predicted"/>
<accession>A0A9Q0N7L0</accession>
<evidence type="ECO:0000313" key="2">
    <source>
        <dbReference type="EMBL" id="KAJ6645281.1"/>
    </source>
</evidence>
<dbReference type="OrthoDB" id="6356850at2759"/>